<dbReference type="Proteomes" id="UP001150925">
    <property type="component" value="Unassembled WGS sequence"/>
</dbReference>
<gene>
    <name evidence="7" type="ORF">IWQ62_002857</name>
</gene>
<accession>A0A9W8APN3</accession>
<evidence type="ECO:0000256" key="2">
    <source>
        <dbReference type="ARBA" id="ARBA00022737"/>
    </source>
</evidence>
<dbReference type="InterPro" id="IPR011990">
    <property type="entry name" value="TPR-like_helical_dom_sf"/>
</dbReference>
<dbReference type="EMBL" id="JANBPY010000670">
    <property type="protein sequence ID" value="KAJ1964715.1"/>
    <property type="molecule type" value="Genomic_DNA"/>
</dbReference>
<comment type="caution">
    <text evidence="7">The sequence shown here is derived from an EMBL/GenBank/DDBJ whole genome shotgun (WGS) entry which is preliminary data.</text>
</comment>
<feature type="region of interest" description="Disordered" evidence="6">
    <location>
        <begin position="214"/>
        <end position="235"/>
    </location>
</feature>
<evidence type="ECO:0000313" key="7">
    <source>
        <dbReference type="EMBL" id="KAJ1964715.1"/>
    </source>
</evidence>
<feature type="compositionally biased region" description="Polar residues" evidence="6">
    <location>
        <begin position="83"/>
        <end position="94"/>
    </location>
</feature>
<evidence type="ECO:0000256" key="4">
    <source>
        <dbReference type="ARBA" id="ARBA00044511"/>
    </source>
</evidence>
<comment type="function">
    <text evidence="3">Regulates mitochondrial small subunit maturation by controlling 15S rRNA 5'-end processing. Localizes to the 5' precursor of the 15S rRNA in a position that is subsequently occupied by mS47 in the mature yeast mtSSU. Uses structure and sequence-specific RNA recognition, binding to a single-stranded region of the precursor and specifically recognizing bases -6 to -1. The exchange of Ccm1 for mS47 is coupled to the irreversible removal of precursor rRNA that is accompanied by conformational changes of the mitoribosomal proteins uS5m and mS26. These conformational changes signal completion of 5'-end rRNA processing through protection of the mature 5'-end of the 15S rRNA and stabilization of mS47. The removal of the 5' precursor together with the dissociation of Ccm1 may be catalyzed by the 5'-3' exoribonuclease Pet127. Involved in the specific removal of group I introns in mitochondrial encoded transcripts.</text>
</comment>
<feature type="repeat" description="PPR" evidence="5">
    <location>
        <begin position="110"/>
        <end position="144"/>
    </location>
</feature>
<dbReference type="Gene3D" id="1.25.40.10">
    <property type="entry name" value="Tetratricopeptide repeat domain"/>
    <property type="match status" value="1"/>
</dbReference>
<dbReference type="PROSITE" id="PS51375">
    <property type="entry name" value="PPR"/>
    <property type="match status" value="1"/>
</dbReference>
<organism evidence="7 8">
    <name type="scientific">Dispira parvispora</name>
    <dbReference type="NCBI Taxonomy" id="1520584"/>
    <lineage>
        <taxon>Eukaryota</taxon>
        <taxon>Fungi</taxon>
        <taxon>Fungi incertae sedis</taxon>
        <taxon>Zoopagomycota</taxon>
        <taxon>Kickxellomycotina</taxon>
        <taxon>Dimargaritomycetes</taxon>
        <taxon>Dimargaritales</taxon>
        <taxon>Dimargaritaceae</taxon>
        <taxon>Dispira</taxon>
    </lineage>
</organism>
<dbReference type="OrthoDB" id="5557325at2759"/>
<evidence type="ECO:0000256" key="5">
    <source>
        <dbReference type="PROSITE-ProRule" id="PRU00708"/>
    </source>
</evidence>
<feature type="region of interest" description="Disordered" evidence="6">
    <location>
        <begin position="72"/>
        <end position="105"/>
    </location>
</feature>
<name>A0A9W8APN3_9FUNG</name>
<dbReference type="NCBIfam" id="TIGR00756">
    <property type="entry name" value="PPR"/>
    <property type="match status" value="2"/>
</dbReference>
<sequence>MDLLGVVESMYRQQGPEPTEALIRRIESNGVVIPTRIYNFFLYLYGKTCRIRDMERWYHRLRRASTGFPHQPISKIKDGTEGTRLSSENVTAGASSPVKAGSQQTPPTPNIYTFTLLIDGYNRAGHIDKVIAVWRDFEKSGLAINQVFISVLLDALGYHHQSQLLVQFWNTLQQGNVAKLTENNFNSYLEALCRMGNFEKACQVFTEEMWPPPKTARKDAKSTLPRPAGKRFGKNPSHKTLVTLLTPLQIHQQTTILRQVLWHVRSYYPSSLETLRDIMGKSE</sequence>
<keyword evidence="8" id="KW-1185">Reference proteome</keyword>
<evidence type="ECO:0000256" key="1">
    <source>
        <dbReference type="ARBA" id="ARBA00006192"/>
    </source>
</evidence>
<dbReference type="PANTHER" id="PTHR47447:SF17">
    <property type="entry name" value="OS12G0638900 PROTEIN"/>
    <property type="match status" value="1"/>
</dbReference>
<evidence type="ECO:0000256" key="3">
    <source>
        <dbReference type="ARBA" id="ARBA00044493"/>
    </source>
</evidence>
<evidence type="ECO:0000256" key="6">
    <source>
        <dbReference type="SAM" id="MobiDB-lite"/>
    </source>
</evidence>
<comment type="subunit">
    <text evidence="4">Binds to mitochondrial small subunit 15S rRNA.</text>
</comment>
<evidence type="ECO:0008006" key="9">
    <source>
        <dbReference type="Google" id="ProtNLM"/>
    </source>
</evidence>
<protein>
    <recommendedName>
        <fullName evidence="9">Pentatricopeptide repeat-containing protein</fullName>
    </recommendedName>
</protein>
<reference evidence="7" key="1">
    <citation type="submission" date="2022-07" db="EMBL/GenBank/DDBJ databases">
        <title>Phylogenomic reconstructions and comparative analyses of Kickxellomycotina fungi.</title>
        <authorList>
            <person name="Reynolds N.K."/>
            <person name="Stajich J.E."/>
            <person name="Barry K."/>
            <person name="Grigoriev I.V."/>
            <person name="Crous P."/>
            <person name="Smith M.E."/>
        </authorList>
    </citation>
    <scope>NUCLEOTIDE SEQUENCE</scope>
    <source>
        <strain evidence="7">RSA 1196</strain>
    </source>
</reference>
<dbReference type="InterPro" id="IPR002885">
    <property type="entry name" value="PPR_rpt"/>
</dbReference>
<comment type="similarity">
    <text evidence="1">Belongs to the CCM1 family.</text>
</comment>
<dbReference type="Pfam" id="PF01535">
    <property type="entry name" value="PPR"/>
    <property type="match status" value="2"/>
</dbReference>
<proteinExistence type="inferred from homology"/>
<keyword evidence="2" id="KW-0677">Repeat</keyword>
<dbReference type="PANTHER" id="PTHR47447">
    <property type="entry name" value="OS03G0856100 PROTEIN"/>
    <property type="match status" value="1"/>
</dbReference>
<dbReference type="AlphaFoldDB" id="A0A9W8APN3"/>
<evidence type="ECO:0000313" key="8">
    <source>
        <dbReference type="Proteomes" id="UP001150925"/>
    </source>
</evidence>